<keyword evidence="5" id="KW-1185">Reference proteome</keyword>
<dbReference type="GO" id="GO:0008270">
    <property type="term" value="F:zinc ion binding"/>
    <property type="evidence" value="ECO:0007669"/>
    <property type="project" value="UniProtKB-KW"/>
</dbReference>
<dbReference type="OrthoDB" id="8010088at2759"/>
<keyword evidence="1" id="KW-0863">Zinc-finger</keyword>
<keyword evidence="1" id="KW-0479">Metal-binding</keyword>
<evidence type="ECO:0000256" key="2">
    <source>
        <dbReference type="SAM" id="MobiDB-lite"/>
    </source>
</evidence>
<feature type="region of interest" description="Disordered" evidence="2">
    <location>
        <begin position="1"/>
        <end position="20"/>
    </location>
</feature>
<evidence type="ECO:0000313" key="5">
    <source>
        <dbReference type="Proteomes" id="UP000095300"/>
    </source>
</evidence>
<feature type="domain" description="SWIM-type" evidence="3">
    <location>
        <begin position="58"/>
        <end position="88"/>
    </location>
</feature>
<proteinExistence type="predicted"/>
<reference evidence="4" key="1">
    <citation type="submission" date="2020-05" db="UniProtKB">
        <authorList>
            <consortium name="EnsemblMetazoa"/>
        </authorList>
    </citation>
    <scope>IDENTIFICATION</scope>
    <source>
        <strain evidence="4">USDA</strain>
    </source>
</reference>
<protein>
    <recommendedName>
        <fullName evidence="3">SWIM-type domain-containing protein</fullName>
    </recommendedName>
</protein>
<evidence type="ECO:0000259" key="3">
    <source>
        <dbReference type="PROSITE" id="PS50966"/>
    </source>
</evidence>
<dbReference type="InterPro" id="IPR007527">
    <property type="entry name" value="Znf_SWIM"/>
</dbReference>
<dbReference type="PROSITE" id="PS50966">
    <property type="entry name" value="ZF_SWIM"/>
    <property type="match status" value="1"/>
</dbReference>
<dbReference type="EnsemblMetazoa" id="SCAU016233-RB">
    <property type="protein sequence ID" value="SCAU016233-PB"/>
    <property type="gene ID" value="SCAU016233"/>
</dbReference>
<keyword evidence="1" id="KW-0862">Zinc</keyword>
<organism evidence="4 5">
    <name type="scientific">Stomoxys calcitrans</name>
    <name type="common">Stable fly</name>
    <name type="synonym">Conops calcitrans</name>
    <dbReference type="NCBI Taxonomy" id="35570"/>
    <lineage>
        <taxon>Eukaryota</taxon>
        <taxon>Metazoa</taxon>
        <taxon>Ecdysozoa</taxon>
        <taxon>Arthropoda</taxon>
        <taxon>Hexapoda</taxon>
        <taxon>Insecta</taxon>
        <taxon>Pterygota</taxon>
        <taxon>Neoptera</taxon>
        <taxon>Endopterygota</taxon>
        <taxon>Diptera</taxon>
        <taxon>Brachycera</taxon>
        <taxon>Muscomorpha</taxon>
        <taxon>Muscoidea</taxon>
        <taxon>Muscidae</taxon>
        <taxon>Stomoxys</taxon>
    </lineage>
</organism>
<name>A0A1I8QE01_STOCA</name>
<dbReference type="AlphaFoldDB" id="A0A1I8QE01"/>
<evidence type="ECO:0000313" key="4">
    <source>
        <dbReference type="EnsemblMetazoa" id="SCAU016233-PB"/>
    </source>
</evidence>
<dbReference type="Proteomes" id="UP000095300">
    <property type="component" value="Unassembled WGS sequence"/>
</dbReference>
<gene>
    <name evidence="4" type="primary">106091234</name>
</gene>
<dbReference type="VEuPathDB" id="VectorBase:SCAU016233"/>
<evidence type="ECO:0000256" key="1">
    <source>
        <dbReference type="PROSITE-ProRule" id="PRU00325"/>
    </source>
</evidence>
<sequence>MAINFNKIPNEMDETLDTPNPKRTVLDEINERQQLLQQHSINCKNIEPFYEKPQRNGLRYTYKYFCVCPRYNPPYPCEHTGNVVIDRDILTKAEHIAYLSRPNVRIAATRMPPRFYPKKLIVPNCTARISKLAAPDIKHVRHTLNHYQHLLSERHRSALQQYMEEKPTIEYTNIATALQWMEEERRLKKVAKRMEKLRCQKLSRKIKRKQRSQIKKIMWVLFEEMKEFLLNDQFVMDEGSPLVNVIWENLKEFTAFFPSRGIVLDQQS</sequence>
<accession>A0A1I8QE01</accession>